<protein>
    <submittedName>
        <fullName evidence="4">DUF885 family protein</fullName>
    </submittedName>
</protein>
<reference evidence="4" key="1">
    <citation type="submission" date="2019-12" db="EMBL/GenBank/DDBJ databases">
        <title>Novel species isolated from a subtropical stream in China.</title>
        <authorList>
            <person name="Lu H."/>
        </authorList>
    </citation>
    <scope>NUCLEOTIDE SEQUENCE [LARGE SCALE GENOMIC DNA]</scope>
    <source>
        <strain evidence="4">FT93W</strain>
    </source>
</reference>
<dbReference type="InterPro" id="IPR010281">
    <property type="entry name" value="DUF885"/>
</dbReference>
<evidence type="ECO:0000256" key="1">
    <source>
        <dbReference type="SAM" id="Coils"/>
    </source>
</evidence>
<gene>
    <name evidence="4" type="ORF">GTP23_13810</name>
</gene>
<comment type="caution">
    <text evidence="4">The sequence shown here is derived from an EMBL/GenBank/DDBJ whole genome shotgun (WGS) entry which is preliminary data.</text>
</comment>
<evidence type="ECO:0000313" key="4">
    <source>
        <dbReference type="EMBL" id="MYN46124.1"/>
    </source>
</evidence>
<keyword evidence="1" id="KW-0175">Coiled coil</keyword>
<sequence>MIKTKIALAVLMTTLAVAPASASKHHKDTEETSSSGKHHKSSGKSSHSSKGSEKSSTKSSSKSGSKSSKSRSSKDGGSKSSKSSKHGKDKHASTGKALVAGAAVATPATLKLVAPESYRDRNFNSLSNQFLNALWRLDSESAVYAGKYDTAATLAIPDKAGQARALAFIDEWKMKFAAVEASKLALKQRTDLALLMNKLESDRFRLTTLKEWEWNPASYNVAGPIDLILNTEYAAQPQRLRTLLKRIASIPAYYEAARANIVNPTREHTRLAIAQAPGIQTLLTEVDKAAQASILTPVEKQLYTQRINAALTAIDGYVAFLTELDKQSDNAGRRSFRLGKELYEQKFAFDIQSASTAEETYQKALAAREELLSNMSRITDELWERYLGATPRPADRYGRIGMMIDKLSERHVAREDFVKEIRRQVPLLQDWVISHDLLTLDPSKPLEVRATPAYAAGVAGASIDAPGPYRPQDKTYYNVTPLDGATAEQAESSLREYNYWILQILNIHEAIPGHYAQLVYANRSPSIVKSIFGNGAMVEGWAVYGERMMLESGYGDNSPEMWLMYSKWNLRSVTNTILDYSVHVLGMTEQQALDLLTRQAFQTRSEAVEKWHRVQVSSVQLTSYFSGYSEIMELREQRKQALGSKFNLKDFHEQFLSYGSAPVRVIKGLMNQ</sequence>
<feature type="signal peptide" evidence="3">
    <location>
        <begin position="1"/>
        <end position="22"/>
    </location>
</feature>
<feature type="compositionally biased region" description="Low complexity" evidence="2">
    <location>
        <begin position="57"/>
        <end position="67"/>
    </location>
</feature>
<proteinExistence type="predicted"/>
<evidence type="ECO:0000313" key="5">
    <source>
        <dbReference type="Proteomes" id="UP000444316"/>
    </source>
</evidence>
<feature type="region of interest" description="Disordered" evidence="2">
    <location>
        <begin position="18"/>
        <end position="94"/>
    </location>
</feature>
<keyword evidence="3" id="KW-0732">Signal</keyword>
<dbReference type="AlphaFoldDB" id="A0A845HXK3"/>
<dbReference type="Proteomes" id="UP000444316">
    <property type="component" value="Unassembled WGS sequence"/>
</dbReference>
<evidence type="ECO:0000256" key="2">
    <source>
        <dbReference type="SAM" id="MobiDB-lite"/>
    </source>
</evidence>
<dbReference type="PANTHER" id="PTHR33361">
    <property type="entry name" value="GLR0591 PROTEIN"/>
    <property type="match status" value="1"/>
</dbReference>
<evidence type="ECO:0000256" key="3">
    <source>
        <dbReference type="SAM" id="SignalP"/>
    </source>
</evidence>
<accession>A0A845HXK3</accession>
<name>A0A845HXK3_9BURK</name>
<feature type="chain" id="PRO_5032679387" evidence="3">
    <location>
        <begin position="23"/>
        <end position="672"/>
    </location>
</feature>
<dbReference type="PANTHER" id="PTHR33361:SF15">
    <property type="entry name" value="DUF885 FAMILY LIPOPROTEIN"/>
    <property type="match status" value="1"/>
</dbReference>
<keyword evidence="5" id="KW-1185">Reference proteome</keyword>
<dbReference type="EMBL" id="WWCL01000003">
    <property type="protein sequence ID" value="MYN46124.1"/>
    <property type="molecule type" value="Genomic_DNA"/>
</dbReference>
<organism evidence="4 5">
    <name type="scientific">Duganella fentianensis</name>
    <dbReference type="NCBI Taxonomy" id="2692177"/>
    <lineage>
        <taxon>Bacteria</taxon>
        <taxon>Pseudomonadati</taxon>
        <taxon>Pseudomonadota</taxon>
        <taxon>Betaproteobacteria</taxon>
        <taxon>Burkholderiales</taxon>
        <taxon>Oxalobacteraceae</taxon>
        <taxon>Telluria group</taxon>
        <taxon>Duganella</taxon>
    </lineage>
</organism>
<dbReference type="Pfam" id="PF05960">
    <property type="entry name" value="DUF885"/>
    <property type="match status" value="1"/>
</dbReference>
<feature type="coiled-coil region" evidence="1">
    <location>
        <begin position="354"/>
        <end position="381"/>
    </location>
</feature>